<dbReference type="Proteomes" id="UP000027997">
    <property type="component" value="Unassembled WGS sequence"/>
</dbReference>
<dbReference type="EMBL" id="JOJP01000001">
    <property type="protein sequence ID" value="KEI70560.1"/>
    <property type="molecule type" value="Genomic_DNA"/>
</dbReference>
<dbReference type="RefSeq" id="WP_020580851.1">
    <property type="nucleotide sequence ID" value="NZ_JOJP01000001.1"/>
</dbReference>
<gene>
    <name evidence="2" type="ORF">GV64_07250</name>
</gene>
<organism evidence="2 3">
    <name type="scientific">Endozoicomonas elysicola</name>
    <dbReference type="NCBI Taxonomy" id="305900"/>
    <lineage>
        <taxon>Bacteria</taxon>
        <taxon>Pseudomonadati</taxon>
        <taxon>Pseudomonadota</taxon>
        <taxon>Gammaproteobacteria</taxon>
        <taxon>Oceanospirillales</taxon>
        <taxon>Endozoicomonadaceae</taxon>
        <taxon>Endozoicomonas</taxon>
    </lineage>
</organism>
<dbReference type="AlphaFoldDB" id="A0A081K8T4"/>
<sequence length="173" mass="19280">MKLYRVLSLLFICNLSSAFAEEIGKISASISNNQLNAYEVSGAFTGQPEYSSEFAYDFAYNSWRLTSAGGKVSFPVKLDGHEKVYAKFTWAGWGAETLVNIYFNDQPIASGHEVHGHAWNSPAMDTFEIVPGNCSDNCKITLELDQRSPMVLFMKDLTLTTDENNEVIAQDKE</sequence>
<keyword evidence="1" id="KW-0732">Signal</keyword>
<keyword evidence="3" id="KW-1185">Reference proteome</keyword>
<evidence type="ECO:0000313" key="2">
    <source>
        <dbReference type="EMBL" id="KEI70560.1"/>
    </source>
</evidence>
<proteinExistence type="predicted"/>
<feature type="chain" id="PRO_5001758691" description="Glycosyl hydrolases family 2 sugar binding domain-containing protein" evidence="1">
    <location>
        <begin position="21"/>
        <end position="173"/>
    </location>
</feature>
<comment type="caution">
    <text evidence="2">The sequence shown here is derived from an EMBL/GenBank/DDBJ whole genome shotgun (WGS) entry which is preliminary data.</text>
</comment>
<protein>
    <recommendedName>
        <fullName evidence="4">Glycosyl hydrolases family 2 sugar binding domain-containing protein</fullName>
    </recommendedName>
</protein>
<name>A0A081K8T4_9GAMM</name>
<accession>A0A081K8T4</accession>
<reference evidence="2 3" key="1">
    <citation type="submission" date="2014-06" db="EMBL/GenBank/DDBJ databases">
        <title>Whole Genome Sequences of Three Symbiotic Endozoicomonas Bacteria.</title>
        <authorList>
            <person name="Neave M.J."/>
            <person name="Apprill A."/>
            <person name="Voolstra C.R."/>
        </authorList>
    </citation>
    <scope>NUCLEOTIDE SEQUENCE [LARGE SCALE GENOMIC DNA]</scope>
    <source>
        <strain evidence="2 3">DSM 22380</strain>
    </source>
</reference>
<feature type="signal peptide" evidence="1">
    <location>
        <begin position="1"/>
        <end position="20"/>
    </location>
</feature>
<evidence type="ECO:0008006" key="4">
    <source>
        <dbReference type="Google" id="ProtNLM"/>
    </source>
</evidence>
<evidence type="ECO:0000256" key="1">
    <source>
        <dbReference type="SAM" id="SignalP"/>
    </source>
</evidence>
<evidence type="ECO:0000313" key="3">
    <source>
        <dbReference type="Proteomes" id="UP000027997"/>
    </source>
</evidence>